<dbReference type="EMBL" id="JAFNEN010000442">
    <property type="protein sequence ID" value="KAG8182901.1"/>
    <property type="molecule type" value="Genomic_DNA"/>
</dbReference>
<dbReference type="GO" id="GO:0004074">
    <property type="term" value="F:biliverdin reductase [NAD(P)H] activity"/>
    <property type="evidence" value="ECO:0007669"/>
    <property type="project" value="TreeGrafter"/>
</dbReference>
<accession>A0AAV6UFM6</accession>
<dbReference type="Pfam" id="PF13460">
    <property type="entry name" value="NAD_binding_10"/>
    <property type="match status" value="1"/>
</dbReference>
<comment type="caution">
    <text evidence="2">The sequence shown here is derived from an EMBL/GenBank/DDBJ whole genome shotgun (WGS) entry which is preliminary data.</text>
</comment>
<dbReference type="AlphaFoldDB" id="A0AAV6UFM6"/>
<dbReference type="InterPro" id="IPR016040">
    <property type="entry name" value="NAD(P)-bd_dom"/>
</dbReference>
<dbReference type="GO" id="GO:0042602">
    <property type="term" value="F:riboflavin reductase (NADPH) activity"/>
    <property type="evidence" value="ECO:0007669"/>
    <property type="project" value="TreeGrafter"/>
</dbReference>
<dbReference type="SUPFAM" id="SSF51735">
    <property type="entry name" value="NAD(P)-binding Rossmann-fold domains"/>
    <property type="match status" value="1"/>
</dbReference>
<evidence type="ECO:0000259" key="1">
    <source>
        <dbReference type="Pfam" id="PF13460"/>
    </source>
</evidence>
<proteinExistence type="predicted"/>
<organism evidence="2 3">
    <name type="scientific">Oedothorax gibbosus</name>
    <dbReference type="NCBI Taxonomy" id="931172"/>
    <lineage>
        <taxon>Eukaryota</taxon>
        <taxon>Metazoa</taxon>
        <taxon>Ecdysozoa</taxon>
        <taxon>Arthropoda</taxon>
        <taxon>Chelicerata</taxon>
        <taxon>Arachnida</taxon>
        <taxon>Araneae</taxon>
        <taxon>Araneomorphae</taxon>
        <taxon>Entelegynae</taxon>
        <taxon>Araneoidea</taxon>
        <taxon>Linyphiidae</taxon>
        <taxon>Erigoninae</taxon>
        <taxon>Oedothorax</taxon>
    </lineage>
</organism>
<dbReference type="CDD" id="cd05244">
    <property type="entry name" value="BVR-B_like_SDR_a"/>
    <property type="match status" value="1"/>
</dbReference>
<sequence length="204" mass="22545">MSAVIKRVVVFGASGNTGLATVEAAIKKGYEVTAFVRDKAKLGDVSPQHIVVGDVLNKDNVDQAIQNQDGVIVVLGTRNDLSPTTVMSDGTKNILESMKKHDVKRISCCISSFLFWEREKVPKPYIPITEDHDRMLQALKECDREWVAVLPPQIAEEPAKGNYQLKNETPVGRVISKYDLAEILVNCLTAEEHIGHYVGIGYPQ</sequence>
<feature type="domain" description="NAD(P)-binding" evidence="1">
    <location>
        <begin position="12"/>
        <end position="190"/>
    </location>
</feature>
<evidence type="ECO:0000313" key="3">
    <source>
        <dbReference type="Proteomes" id="UP000827092"/>
    </source>
</evidence>
<dbReference type="Proteomes" id="UP000827092">
    <property type="component" value="Unassembled WGS sequence"/>
</dbReference>
<dbReference type="InterPro" id="IPR036291">
    <property type="entry name" value="NAD(P)-bd_dom_sf"/>
</dbReference>
<dbReference type="PANTHER" id="PTHR43355:SF2">
    <property type="entry name" value="FLAVIN REDUCTASE (NADPH)"/>
    <property type="match status" value="1"/>
</dbReference>
<reference evidence="2 3" key="1">
    <citation type="journal article" date="2022" name="Nat. Ecol. Evol.">
        <title>A masculinizing supergene underlies an exaggerated male reproductive morph in a spider.</title>
        <authorList>
            <person name="Hendrickx F."/>
            <person name="De Corte Z."/>
            <person name="Sonet G."/>
            <person name="Van Belleghem S.M."/>
            <person name="Kostlbacher S."/>
            <person name="Vangestel C."/>
        </authorList>
    </citation>
    <scope>NUCLEOTIDE SEQUENCE [LARGE SCALE GENOMIC DNA]</scope>
    <source>
        <strain evidence="2">W744_W776</strain>
    </source>
</reference>
<keyword evidence="3" id="KW-1185">Reference proteome</keyword>
<gene>
    <name evidence="2" type="ORF">JTE90_004265</name>
</gene>
<dbReference type="Gene3D" id="3.40.50.720">
    <property type="entry name" value="NAD(P)-binding Rossmann-like Domain"/>
    <property type="match status" value="1"/>
</dbReference>
<evidence type="ECO:0000313" key="2">
    <source>
        <dbReference type="EMBL" id="KAG8182901.1"/>
    </source>
</evidence>
<dbReference type="PANTHER" id="PTHR43355">
    <property type="entry name" value="FLAVIN REDUCTASE (NADPH)"/>
    <property type="match status" value="1"/>
</dbReference>
<dbReference type="InterPro" id="IPR051606">
    <property type="entry name" value="Polyketide_Oxido-like"/>
</dbReference>
<protein>
    <recommendedName>
        <fullName evidence="1">NAD(P)-binding domain-containing protein</fullName>
    </recommendedName>
</protein>
<name>A0AAV6UFM6_9ARAC</name>